<proteinExistence type="predicted"/>
<evidence type="ECO:0000259" key="1">
    <source>
        <dbReference type="Pfam" id="PF18909"/>
    </source>
</evidence>
<evidence type="ECO:0000313" key="3">
    <source>
        <dbReference type="Proteomes" id="UP001163632"/>
    </source>
</evidence>
<evidence type="ECO:0000313" key="2">
    <source>
        <dbReference type="EMBL" id="UZA04114.1"/>
    </source>
</evidence>
<gene>
    <name evidence="2" type="ORF">LP092_05075</name>
</gene>
<feature type="domain" description="dATP/dGTP diphosphohydrolase N-terminal" evidence="1">
    <location>
        <begin position="3"/>
        <end position="90"/>
    </location>
</feature>
<organism evidence="2 3">
    <name type="scientific">Moraxella bovis</name>
    <dbReference type="NCBI Taxonomy" id="476"/>
    <lineage>
        <taxon>Bacteria</taxon>
        <taxon>Pseudomonadati</taxon>
        <taxon>Pseudomonadota</taxon>
        <taxon>Gammaproteobacteria</taxon>
        <taxon>Moraxellales</taxon>
        <taxon>Moraxellaceae</taxon>
        <taxon>Moraxella</taxon>
    </lineage>
</organism>
<dbReference type="EMBL" id="CP087830">
    <property type="protein sequence ID" value="UZA04114.1"/>
    <property type="molecule type" value="Genomic_DNA"/>
</dbReference>
<dbReference type="InterPro" id="IPR044038">
    <property type="entry name" value="dATP/dGTP_diPOhydrolase_N"/>
</dbReference>
<sequence>MSGQKHDSQKPRFSLLPSTPLWQVVEVLEFGANKYGMDNWKTVPNARERYFNACHRHLNAWWSGEMVDGESGLPHLAHAVCCLMFLMWFDGSEK</sequence>
<dbReference type="Proteomes" id="UP001163632">
    <property type="component" value="Chromosome"/>
</dbReference>
<reference evidence="2" key="1">
    <citation type="journal article" date="2022" name="BMC Microbiol.">
        <title>Whole genome sequencing of Moraxella bovis strains from North America reveals two genotypes with different genetic determinants.</title>
        <authorList>
            <person name="Wynn E.L."/>
            <person name="Hille M.M."/>
            <person name="Loy J.D."/>
            <person name="Schuller G."/>
            <person name="Kuhn K.L."/>
            <person name="Dickey A.M."/>
            <person name="Bono J.L."/>
            <person name="Clawson M.L."/>
        </authorList>
    </citation>
    <scope>NUCLEOTIDE SEQUENCE</scope>
    <source>
        <strain evidence="2">SAM102599</strain>
    </source>
</reference>
<dbReference type="Pfam" id="PF18909">
    <property type="entry name" value="dGTP_diPhyd_N"/>
    <property type="match status" value="1"/>
</dbReference>
<dbReference type="GeneID" id="77189047"/>
<keyword evidence="3" id="KW-1185">Reference proteome</keyword>
<dbReference type="RefSeq" id="WP_078275323.1">
    <property type="nucleotide sequence ID" value="NZ_CP030241.1"/>
</dbReference>
<name>A0ABY6MAQ4_MORBO</name>
<protein>
    <submittedName>
        <fullName evidence="2">DUF5664 domain-containing protein</fullName>
    </submittedName>
</protein>
<accession>A0ABY6MAQ4</accession>